<proteinExistence type="inferred from homology"/>
<dbReference type="InterPro" id="IPR014105">
    <property type="entry name" value="Carotenoid/retinoid_OxRdtase"/>
</dbReference>
<feature type="domain" description="Amine oxidase" evidence="7">
    <location>
        <begin position="12"/>
        <end position="274"/>
    </location>
</feature>
<dbReference type="Pfam" id="PF01593">
    <property type="entry name" value="Amino_oxidase"/>
    <property type="match status" value="1"/>
</dbReference>
<evidence type="ECO:0000256" key="1">
    <source>
        <dbReference type="ARBA" id="ARBA00004829"/>
    </source>
</evidence>
<evidence type="ECO:0000259" key="7">
    <source>
        <dbReference type="Pfam" id="PF01593"/>
    </source>
</evidence>
<comment type="pathway">
    <text evidence="1 5">Carotenoid biosynthesis.</text>
</comment>
<dbReference type="SUPFAM" id="SSF51905">
    <property type="entry name" value="FAD/NAD(P)-binding domain"/>
    <property type="match status" value="1"/>
</dbReference>
<evidence type="ECO:0000313" key="8">
    <source>
        <dbReference type="EMBL" id="GAA4321442.1"/>
    </source>
</evidence>
<dbReference type="InterPro" id="IPR036188">
    <property type="entry name" value="FAD/NAD-bd_sf"/>
</dbReference>
<dbReference type="EMBL" id="BAABGY010000002">
    <property type="protein sequence ID" value="GAA4321442.1"/>
    <property type="molecule type" value="Genomic_DNA"/>
</dbReference>
<accession>A0ABP8GBZ7</accession>
<name>A0ABP8GBZ7_9BACT</name>
<dbReference type="InterPro" id="IPR002937">
    <property type="entry name" value="Amino_oxidase"/>
</dbReference>
<dbReference type="NCBIfam" id="TIGR02734">
    <property type="entry name" value="crtI_fam"/>
    <property type="match status" value="1"/>
</dbReference>
<keyword evidence="3 5" id="KW-0125">Carotenoid biosynthesis</keyword>
<comment type="caution">
    <text evidence="8">The sequence shown here is derived from an EMBL/GenBank/DDBJ whole genome shotgun (WGS) entry which is preliminary data.</text>
</comment>
<evidence type="ECO:0000256" key="5">
    <source>
        <dbReference type="RuleBase" id="RU362075"/>
    </source>
</evidence>
<evidence type="ECO:0000313" key="9">
    <source>
        <dbReference type="Proteomes" id="UP001501725"/>
    </source>
</evidence>
<evidence type="ECO:0000256" key="6">
    <source>
        <dbReference type="SAM" id="SignalP"/>
    </source>
</evidence>
<reference evidence="9" key="1">
    <citation type="journal article" date="2019" name="Int. J. Syst. Evol. Microbiol.">
        <title>The Global Catalogue of Microorganisms (GCM) 10K type strain sequencing project: providing services to taxonomists for standard genome sequencing and annotation.</title>
        <authorList>
            <consortium name="The Broad Institute Genomics Platform"/>
            <consortium name="The Broad Institute Genome Sequencing Center for Infectious Disease"/>
            <person name="Wu L."/>
            <person name="Ma J."/>
        </authorList>
    </citation>
    <scope>NUCLEOTIDE SEQUENCE [LARGE SCALE GENOMIC DNA]</scope>
    <source>
        <strain evidence="9">JCM 17919</strain>
    </source>
</reference>
<dbReference type="PANTHER" id="PTHR43734">
    <property type="entry name" value="PHYTOENE DESATURASE"/>
    <property type="match status" value="1"/>
</dbReference>
<dbReference type="Gene3D" id="3.50.50.60">
    <property type="entry name" value="FAD/NAD(P)-binding domain"/>
    <property type="match status" value="2"/>
</dbReference>
<organism evidence="8 9">
    <name type="scientific">Flaviaesturariibacter amylovorans</name>
    <dbReference type="NCBI Taxonomy" id="1084520"/>
    <lineage>
        <taxon>Bacteria</taxon>
        <taxon>Pseudomonadati</taxon>
        <taxon>Bacteroidota</taxon>
        <taxon>Chitinophagia</taxon>
        <taxon>Chitinophagales</taxon>
        <taxon>Chitinophagaceae</taxon>
        <taxon>Flaviaestuariibacter</taxon>
    </lineage>
</organism>
<evidence type="ECO:0000256" key="2">
    <source>
        <dbReference type="ARBA" id="ARBA00006046"/>
    </source>
</evidence>
<keyword evidence="9" id="KW-1185">Reference proteome</keyword>
<evidence type="ECO:0000256" key="3">
    <source>
        <dbReference type="ARBA" id="ARBA00022746"/>
    </source>
</evidence>
<dbReference type="RefSeq" id="WP_345253465.1">
    <property type="nucleotide sequence ID" value="NZ_BAABGY010000002.1"/>
</dbReference>
<keyword evidence="4 5" id="KW-0560">Oxidoreductase</keyword>
<comment type="similarity">
    <text evidence="2 5">Belongs to the carotenoid/retinoid oxidoreductase family.</text>
</comment>
<dbReference type="PANTHER" id="PTHR43734:SF1">
    <property type="entry name" value="PHYTOENE DESATURASE"/>
    <property type="match status" value="1"/>
</dbReference>
<dbReference type="Proteomes" id="UP001501725">
    <property type="component" value="Unassembled WGS sequence"/>
</dbReference>
<protein>
    <submittedName>
        <fullName evidence="8">Phytoene desaturase family protein</fullName>
    </submittedName>
</protein>
<gene>
    <name evidence="8" type="primary">crtI</name>
    <name evidence="8" type="ORF">GCM10023184_07230</name>
</gene>
<feature type="signal peptide" evidence="6">
    <location>
        <begin position="1"/>
        <end position="21"/>
    </location>
</feature>
<evidence type="ECO:0000256" key="4">
    <source>
        <dbReference type="ARBA" id="ARBA00023002"/>
    </source>
</evidence>
<sequence>MKRTVVIIGAGFAGMSAAAFMARAGWAVTVVDKGATAGGRARQLQAGGYTFDMGPSWYWMPDVFERFFAQFGKKVSDYYRLTRLDPSYRVYWEEGHSDIPADYNALKDLFERIEPGSGARLDHYLKEAAVKYQIGMQQLVYKPGRSVSEFLDWDVLRNVLRLDVFTNIKKHIARHFTNPRLRQLMEFPVLFLGALPENTPALYSLMNHADICGGTWYPEDGMFSIVRAMESLCRELGVEFRFGEEAREIRITGGTAKEVHTDKEVYRADAVISGGDYHFTEMHLLPAEYRSYTEAYWDRRVLAPSCLLYYVGLGKKLDGVLHHSLFFDVPFDRHAHEIYADPQWPADPLFYLSAASKTDPHAAPAGCENLMFLIPVAAGLKGDHPELQDRYFDTILRRLERRTGQSLAGDIHYKKAFSVSDFERDYHSFKGNAYGLANTLKQTAILRPSCQSRKVPNLFYTGQFTVPGPGVPPSLISGEVVSREVVKHFQR</sequence>
<keyword evidence="6" id="KW-0732">Signal</keyword>
<feature type="chain" id="PRO_5045633503" evidence="6">
    <location>
        <begin position="22"/>
        <end position="491"/>
    </location>
</feature>